<dbReference type="AlphaFoldDB" id="A0A2V2WDR0"/>
<evidence type="ECO:0000256" key="1">
    <source>
        <dbReference type="ARBA" id="ARBA00010343"/>
    </source>
</evidence>
<dbReference type="PANTHER" id="PTHR11426">
    <property type="entry name" value="HISTONE H3"/>
    <property type="match status" value="1"/>
</dbReference>
<dbReference type="InterPro" id="IPR000164">
    <property type="entry name" value="Histone_H3/CENP-A"/>
</dbReference>
<dbReference type="VEuPathDB" id="TriTrypDB:BCY84_02623"/>
<dbReference type="VEuPathDB" id="TriTrypDB:TcCLB.505931.50"/>
<dbReference type="VEuPathDB" id="TriTrypDB:TcBrA4_0079920"/>
<sequence length="133" mass="15338">MSRSKETARSKRTITSKKSKKAPKAPGAATGVKHAQRRWRPGTVALREIRQFSAPRTFFCRRRPSSAWCVRCRVRRRRACASRAARFLRRRRRRSPYVVSLLADTNRACIHSGRVTIQPKDIHLALCLRGERA</sequence>
<gene>
    <name evidence="4" type="ORF">C3747_116g109</name>
</gene>
<proteinExistence type="inferred from homology"/>
<evidence type="ECO:0000313" key="4">
    <source>
        <dbReference type="EMBL" id="PWV06367.1"/>
    </source>
</evidence>
<feature type="domain" description="Core Histone H2A/H2B/H3" evidence="3">
    <location>
        <begin position="97"/>
        <end position="128"/>
    </location>
</feature>
<dbReference type="SUPFAM" id="SSF47113">
    <property type="entry name" value="Histone-fold"/>
    <property type="match status" value="1"/>
</dbReference>
<dbReference type="VEuPathDB" id="TriTrypDB:TcG_07789"/>
<dbReference type="PRINTS" id="PR00622">
    <property type="entry name" value="HISTONEH3"/>
</dbReference>
<feature type="region of interest" description="Disordered" evidence="2">
    <location>
        <begin position="1"/>
        <end position="37"/>
    </location>
</feature>
<dbReference type="GO" id="GO:0000786">
    <property type="term" value="C:nucleosome"/>
    <property type="evidence" value="ECO:0007669"/>
    <property type="project" value="InterPro"/>
</dbReference>
<dbReference type="Proteomes" id="UP000246078">
    <property type="component" value="Unassembled WGS sequence"/>
</dbReference>
<dbReference type="VEuPathDB" id="TriTrypDB:C3747_116g109"/>
<dbReference type="InterPro" id="IPR007125">
    <property type="entry name" value="H2A/H2B/H3"/>
</dbReference>
<dbReference type="VEuPathDB" id="TriTrypDB:C4B63_302g22"/>
<dbReference type="InterPro" id="IPR009072">
    <property type="entry name" value="Histone-fold"/>
</dbReference>
<dbReference type="GO" id="GO:0030527">
    <property type="term" value="F:structural constituent of chromatin"/>
    <property type="evidence" value="ECO:0007669"/>
    <property type="project" value="InterPro"/>
</dbReference>
<dbReference type="GO" id="GO:0003677">
    <property type="term" value="F:DNA binding"/>
    <property type="evidence" value="ECO:0007669"/>
    <property type="project" value="InterPro"/>
</dbReference>
<dbReference type="VEuPathDB" id="TriTrypDB:TcCLB.509471.86"/>
<dbReference type="EMBL" id="PRFC01000116">
    <property type="protein sequence ID" value="PWV06367.1"/>
    <property type="molecule type" value="Genomic_DNA"/>
</dbReference>
<dbReference type="GO" id="GO:0046982">
    <property type="term" value="F:protein heterodimerization activity"/>
    <property type="evidence" value="ECO:0007669"/>
    <property type="project" value="InterPro"/>
</dbReference>
<dbReference type="Gene3D" id="1.10.20.10">
    <property type="entry name" value="Histone, subunit A"/>
    <property type="match status" value="1"/>
</dbReference>
<organism evidence="4 5">
    <name type="scientific">Trypanosoma cruzi</name>
    <dbReference type="NCBI Taxonomy" id="5693"/>
    <lineage>
        <taxon>Eukaryota</taxon>
        <taxon>Discoba</taxon>
        <taxon>Euglenozoa</taxon>
        <taxon>Kinetoplastea</taxon>
        <taxon>Metakinetoplastina</taxon>
        <taxon>Trypanosomatida</taxon>
        <taxon>Trypanosomatidae</taxon>
        <taxon>Trypanosoma</taxon>
        <taxon>Schizotrypanum</taxon>
    </lineage>
</organism>
<dbReference type="VEuPathDB" id="TriTrypDB:TCDM_14033"/>
<evidence type="ECO:0000259" key="3">
    <source>
        <dbReference type="Pfam" id="PF00125"/>
    </source>
</evidence>
<reference evidence="4 5" key="1">
    <citation type="journal article" date="2018" name="Microb. Genom.">
        <title>Expanding an expanded genome: long-read sequencing of Trypanosoma cruzi.</title>
        <authorList>
            <person name="Berna L."/>
            <person name="Rodriguez M."/>
            <person name="Chiribao M.L."/>
            <person name="Parodi-Talice A."/>
            <person name="Pita S."/>
            <person name="Rijo G."/>
            <person name="Alvarez-Valin F."/>
            <person name="Robello C."/>
        </authorList>
    </citation>
    <scope>NUCLEOTIDE SEQUENCE [LARGE SCALE GENOMIC DNA]</scope>
    <source>
        <strain evidence="4 5">TCC</strain>
    </source>
</reference>
<dbReference type="VEuPathDB" id="TriTrypDB:TcCL_ESM02948"/>
<dbReference type="VEuPathDB" id="TriTrypDB:TcYC6_0013900"/>
<comment type="caution">
    <text evidence="4">The sequence shown here is derived from an EMBL/GenBank/DDBJ whole genome shotgun (WGS) entry which is preliminary data.</text>
</comment>
<protein>
    <submittedName>
        <fullName evidence="4">Putative histone H3</fullName>
    </submittedName>
</protein>
<name>A0A2V2WDR0_TRYCR</name>
<evidence type="ECO:0000313" key="5">
    <source>
        <dbReference type="Proteomes" id="UP000246078"/>
    </source>
</evidence>
<feature type="compositionally biased region" description="Basic residues" evidence="2">
    <location>
        <begin position="10"/>
        <end position="23"/>
    </location>
</feature>
<dbReference type="Pfam" id="PF00125">
    <property type="entry name" value="Histone"/>
    <property type="match status" value="1"/>
</dbReference>
<comment type="similarity">
    <text evidence="1">Belongs to the histone H3 family.</text>
</comment>
<evidence type="ECO:0000256" key="2">
    <source>
        <dbReference type="SAM" id="MobiDB-lite"/>
    </source>
</evidence>
<accession>A0A2V2WDR0</accession>
<dbReference type="SMART" id="SM00428">
    <property type="entry name" value="H3"/>
    <property type="match status" value="1"/>
</dbReference>